<evidence type="ECO:0000256" key="6">
    <source>
        <dbReference type="ARBA" id="ARBA00023136"/>
    </source>
</evidence>
<keyword evidence="5 7" id="KW-1133">Transmembrane helix</keyword>
<evidence type="ECO:0000256" key="2">
    <source>
        <dbReference type="ARBA" id="ARBA00005236"/>
    </source>
</evidence>
<dbReference type="GO" id="GO:0098797">
    <property type="term" value="C:plasma membrane protein complex"/>
    <property type="evidence" value="ECO:0007669"/>
    <property type="project" value="TreeGrafter"/>
</dbReference>
<dbReference type="RefSeq" id="WP_145419544.1">
    <property type="nucleotide sequence ID" value="NZ_CP036526.1"/>
</dbReference>
<evidence type="ECO:0000256" key="4">
    <source>
        <dbReference type="ARBA" id="ARBA00022692"/>
    </source>
</evidence>
<feature type="transmembrane region" description="Helical" evidence="7">
    <location>
        <begin position="355"/>
        <end position="378"/>
    </location>
</feature>
<comment type="similarity">
    <text evidence="2">Belongs to the ABC-4 integral membrane protein family. LolC/E subfamily.</text>
</comment>
<feature type="transmembrane region" description="Helical" evidence="7">
    <location>
        <begin position="428"/>
        <end position="450"/>
    </location>
</feature>
<evidence type="ECO:0000256" key="7">
    <source>
        <dbReference type="SAM" id="Phobius"/>
    </source>
</evidence>
<sequence length="785" mass="87375">MNRLMIADLQRMWRQGIAISLLLGCGIALFVMTNSSMLSLAKTRQQYYQDYRFGELFTALVRAPNSLADKVAAVPGVQEVQTRIVRDVLLDIPEMVEPASCRLVSIDTAAVNPMNGIHLLLGRFPSDDQRSEVIVSELFAHGHGFQPGDSLTCIMGGRKQKLQIVGIGMSPEYVYVVQPGMLITDDRRFGVVWMPRRQMAAAFNMEGAFNNLSIDLLPKANVDEVIFQVDRLTKRYGGTGAYDREDQISHRRVADEMSQMKTFAFVTPSIFLAVSAFLFNIVFTRLITQQTEQIATLRAFGYRPREIGWHYVQMVILLVVVATIFGWVVGLRLSWWMTSEYIKFFRFPTVDHQFAVTHAVGAVAIGAGAALIGTYAAIRKAIRLQPAEAMRPAAPKDYRGLIAERTGLSKLMTPVGRMVVRRLETNRLATTLSVLGMSLAVAVLVLGSYMRNTIDFVIEFQFEKSQRQDVMLTFVDTLSAASLHDVAHLPGVFAVEPYRTVPVRLRNKTRTRRVGLMGLDTNPDLYRILNDQQQPVSFPVHDGLTVSQKMAELLDAKLGDEIWIDILDRRQPSYRFQIAEVFGNFTDPSAYVNRQQLHALLGEGEQFSGAFLSVDSDAIQDLYAEVKQMPTVAGVVDKNAAEASFRDTVASSTSLMRIVNAVFSGLIALGVIYNCAIIILAERARDLATLRVMGFRRREVSYVLLSELAVITLVSIPIGIPIGYGLSYVATLALDTETHRFPLVIERSTYSYAAIVIVAAASLSALYVRRMLNSLDLVAVLKVKE</sequence>
<evidence type="ECO:0000259" key="8">
    <source>
        <dbReference type="Pfam" id="PF02687"/>
    </source>
</evidence>
<name>A0A517NXA9_9BACT</name>
<evidence type="ECO:0000256" key="5">
    <source>
        <dbReference type="ARBA" id="ARBA00022989"/>
    </source>
</evidence>
<protein>
    <submittedName>
        <fullName evidence="10">FtsX-like permease family protein</fullName>
    </submittedName>
</protein>
<comment type="subcellular location">
    <subcellularLocation>
        <location evidence="1">Cell membrane</location>
        <topology evidence="1">Multi-pass membrane protein</topology>
    </subcellularLocation>
</comment>
<evidence type="ECO:0000256" key="1">
    <source>
        <dbReference type="ARBA" id="ARBA00004651"/>
    </source>
</evidence>
<feature type="transmembrane region" description="Helical" evidence="7">
    <location>
        <begin position="750"/>
        <end position="768"/>
    </location>
</feature>
<dbReference type="GO" id="GO:0044874">
    <property type="term" value="P:lipoprotein localization to outer membrane"/>
    <property type="evidence" value="ECO:0007669"/>
    <property type="project" value="TreeGrafter"/>
</dbReference>
<feature type="transmembrane region" description="Helical" evidence="7">
    <location>
        <begin position="702"/>
        <end position="730"/>
    </location>
</feature>
<feature type="transmembrane region" description="Helical" evidence="7">
    <location>
        <begin position="661"/>
        <end position="681"/>
    </location>
</feature>
<accession>A0A517NXA9</accession>
<evidence type="ECO:0000313" key="10">
    <source>
        <dbReference type="EMBL" id="QDT11761.1"/>
    </source>
</evidence>
<dbReference type="PANTHER" id="PTHR30489">
    <property type="entry name" value="LIPOPROTEIN-RELEASING SYSTEM TRANSMEMBRANE PROTEIN LOLE"/>
    <property type="match status" value="1"/>
</dbReference>
<dbReference type="PROSITE" id="PS51257">
    <property type="entry name" value="PROKAR_LIPOPROTEIN"/>
    <property type="match status" value="1"/>
</dbReference>
<evidence type="ECO:0000256" key="3">
    <source>
        <dbReference type="ARBA" id="ARBA00022475"/>
    </source>
</evidence>
<feature type="transmembrane region" description="Helical" evidence="7">
    <location>
        <begin position="263"/>
        <end position="287"/>
    </location>
</feature>
<dbReference type="InterPro" id="IPR003838">
    <property type="entry name" value="ABC3_permease_C"/>
</dbReference>
<evidence type="ECO:0000313" key="11">
    <source>
        <dbReference type="Proteomes" id="UP000319817"/>
    </source>
</evidence>
<dbReference type="PANTHER" id="PTHR30489:SF0">
    <property type="entry name" value="LIPOPROTEIN-RELEASING SYSTEM TRANSMEMBRANE PROTEIN LOLE"/>
    <property type="match status" value="1"/>
</dbReference>
<organism evidence="10 11">
    <name type="scientific">Stieleria marina</name>
    <dbReference type="NCBI Taxonomy" id="1930275"/>
    <lineage>
        <taxon>Bacteria</taxon>
        <taxon>Pseudomonadati</taxon>
        <taxon>Planctomycetota</taxon>
        <taxon>Planctomycetia</taxon>
        <taxon>Pirellulales</taxon>
        <taxon>Pirellulaceae</taxon>
        <taxon>Stieleria</taxon>
    </lineage>
</organism>
<feature type="domain" description="MacB-like periplasmic core" evidence="9">
    <location>
        <begin position="430"/>
        <end position="626"/>
    </location>
</feature>
<feature type="domain" description="ABC3 transporter permease C-terminal" evidence="8">
    <location>
        <begin position="268"/>
        <end position="386"/>
    </location>
</feature>
<dbReference type="OrthoDB" id="5137249at2"/>
<reference evidence="10 11" key="1">
    <citation type="submission" date="2019-02" db="EMBL/GenBank/DDBJ databases">
        <title>Deep-cultivation of Planctomycetes and their phenomic and genomic characterization uncovers novel biology.</title>
        <authorList>
            <person name="Wiegand S."/>
            <person name="Jogler M."/>
            <person name="Boedeker C."/>
            <person name="Pinto D."/>
            <person name="Vollmers J."/>
            <person name="Rivas-Marin E."/>
            <person name="Kohn T."/>
            <person name="Peeters S.H."/>
            <person name="Heuer A."/>
            <person name="Rast P."/>
            <person name="Oberbeckmann S."/>
            <person name="Bunk B."/>
            <person name="Jeske O."/>
            <person name="Meyerdierks A."/>
            <person name="Storesund J.E."/>
            <person name="Kallscheuer N."/>
            <person name="Luecker S."/>
            <person name="Lage O.M."/>
            <person name="Pohl T."/>
            <person name="Merkel B.J."/>
            <person name="Hornburger P."/>
            <person name="Mueller R.-W."/>
            <person name="Bruemmer F."/>
            <person name="Labrenz M."/>
            <person name="Spormann A.M."/>
            <person name="Op den Camp H."/>
            <person name="Overmann J."/>
            <person name="Amann R."/>
            <person name="Jetten M.S.M."/>
            <person name="Mascher T."/>
            <person name="Medema M.H."/>
            <person name="Devos D.P."/>
            <person name="Kaster A.-K."/>
            <person name="Ovreas L."/>
            <person name="Rohde M."/>
            <person name="Galperin M.Y."/>
            <person name="Jogler C."/>
        </authorList>
    </citation>
    <scope>NUCLEOTIDE SEQUENCE [LARGE SCALE GENOMIC DNA]</scope>
    <source>
        <strain evidence="10 11">K23_9</strain>
    </source>
</reference>
<dbReference type="Pfam" id="PF02687">
    <property type="entry name" value="FtsX"/>
    <property type="match status" value="2"/>
</dbReference>
<dbReference type="InterPro" id="IPR025857">
    <property type="entry name" value="MacB_PCD"/>
</dbReference>
<dbReference type="InterPro" id="IPR051447">
    <property type="entry name" value="Lipoprotein-release_system"/>
</dbReference>
<feature type="domain" description="ABC3 transporter permease C-terminal" evidence="8">
    <location>
        <begin position="661"/>
        <end position="773"/>
    </location>
</feature>
<feature type="domain" description="MacB-like periplasmic core" evidence="9">
    <location>
        <begin position="25"/>
        <end position="231"/>
    </location>
</feature>
<dbReference type="Pfam" id="PF12704">
    <property type="entry name" value="MacB_PCD"/>
    <property type="match status" value="2"/>
</dbReference>
<keyword evidence="4 7" id="KW-0812">Transmembrane</keyword>
<keyword evidence="11" id="KW-1185">Reference proteome</keyword>
<feature type="transmembrane region" description="Helical" evidence="7">
    <location>
        <begin position="308"/>
        <end position="335"/>
    </location>
</feature>
<keyword evidence="6 7" id="KW-0472">Membrane</keyword>
<dbReference type="EMBL" id="CP036526">
    <property type="protein sequence ID" value="QDT11761.1"/>
    <property type="molecule type" value="Genomic_DNA"/>
</dbReference>
<evidence type="ECO:0000259" key="9">
    <source>
        <dbReference type="Pfam" id="PF12704"/>
    </source>
</evidence>
<keyword evidence="3" id="KW-1003">Cell membrane</keyword>
<dbReference type="AlphaFoldDB" id="A0A517NXA9"/>
<dbReference type="Proteomes" id="UP000319817">
    <property type="component" value="Chromosome"/>
</dbReference>
<gene>
    <name evidence="10" type="ORF">K239x_37610</name>
</gene>
<proteinExistence type="inferred from homology"/>